<proteinExistence type="predicted"/>
<organism evidence="1">
    <name type="scientific">Cucumis melo</name>
    <name type="common">Muskmelon</name>
    <dbReference type="NCBI Taxonomy" id="3656"/>
    <lineage>
        <taxon>Eukaryota</taxon>
        <taxon>Viridiplantae</taxon>
        <taxon>Streptophyta</taxon>
        <taxon>Embryophyta</taxon>
        <taxon>Tracheophyta</taxon>
        <taxon>Spermatophyta</taxon>
        <taxon>Magnoliopsida</taxon>
        <taxon>eudicotyledons</taxon>
        <taxon>Gunneridae</taxon>
        <taxon>Pentapetalae</taxon>
        <taxon>rosids</taxon>
        <taxon>fabids</taxon>
        <taxon>Cucurbitales</taxon>
        <taxon>Cucurbitaceae</taxon>
        <taxon>Benincaseae</taxon>
        <taxon>Cucumis</taxon>
    </lineage>
</organism>
<reference evidence="1" key="1">
    <citation type="submission" date="2023-03" db="UniProtKB">
        <authorList>
            <consortium name="EnsemblPlants"/>
        </authorList>
    </citation>
    <scope>IDENTIFICATION</scope>
</reference>
<dbReference type="EnsemblPlants" id="MELO3C028344.2.1">
    <property type="protein sequence ID" value="MELO3C028344.2.1"/>
    <property type="gene ID" value="MELO3C028344.2"/>
</dbReference>
<name>A0A9I9E3X7_CUCME</name>
<protein>
    <submittedName>
        <fullName evidence="1">Uncharacterized protein</fullName>
    </submittedName>
</protein>
<sequence length="51" mass="5532">MRGRMPRTQFSRPGVKSGLPTVSSLCFVLVISLSIFGARASRTSTYIPGML</sequence>
<dbReference type="AlphaFoldDB" id="A0A9I9E3X7"/>
<dbReference type="Gramene" id="MELO3C028344.2.1">
    <property type="protein sequence ID" value="MELO3C028344.2.1"/>
    <property type="gene ID" value="MELO3C028344.2"/>
</dbReference>
<evidence type="ECO:0000313" key="1">
    <source>
        <dbReference type="EnsemblPlants" id="MELO3C028344.2.1"/>
    </source>
</evidence>
<accession>A0A9I9E3X7</accession>